<evidence type="ECO:0000259" key="9">
    <source>
        <dbReference type="Pfam" id="PF17987"/>
    </source>
</evidence>
<dbReference type="InterPro" id="IPR013216">
    <property type="entry name" value="Methyltransf_11"/>
</dbReference>
<evidence type="ECO:0000259" key="8">
    <source>
        <dbReference type="Pfam" id="PF08241"/>
    </source>
</evidence>
<evidence type="ECO:0000313" key="10">
    <source>
        <dbReference type="EMBL" id="CAD5232334.1"/>
    </source>
</evidence>
<dbReference type="SUPFAM" id="SSF53335">
    <property type="entry name" value="S-adenosyl-L-methionine-dependent methyltransferases"/>
    <property type="match status" value="1"/>
</dbReference>
<dbReference type="InterPro" id="IPR040516">
    <property type="entry name" value="PMT2_N"/>
</dbReference>
<dbReference type="Pfam" id="PF08241">
    <property type="entry name" value="Methyltransf_11"/>
    <property type="match status" value="1"/>
</dbReference>
<dbReference type="EMBL" id="CAJFCV020000005">
    <property type="protein sequence ID" value="CAG9124586.1"/>
    <property type="molecule type" value="Genomic_DNA"/>
</dbReference>
<dbReference type="PANTHER" id="PTHR44307:SF2">
    <property type="entry name" value="PHOSPHOETHANOLAMINE METHYLTRANSFERASE ISOFORM X1"/>
    <property type="match status" value="1"/>
</dbReference>
<dbReference type="EMBL" id="CAJFDI010000005">
    <property type="protein sequence ID" value="CAD5232334.1"/>
    <property type="molecule type" value="Genomic_DNA"/>
</dbReference>
<evidence type="ECO:0000256" key="2">
    <source>
        <dbReference type="ARBA" id="ARBA00005189"/>
    </source>
</evidence>
<evidence type="ECO:0000313" key="11">
    <source>
        <dbReference type="Proteomes" id="UP000659654"/>
    </source>
</evidence>
<evidence type="ECO:0000256" key="5">
    <source>
        <dbReference type="ARBA" id="ARBA00035674"/>
    </source>
</evidence>
<evidence type="ECO:0000256" key="4">
    <source>
        <dbReference type="ARBA" id="ARBA00022679"/>
    </source>
</evidence>
<keyword evidence="11" id="KW-1185">Reference proteome</keyword>
<dbReference type="Pfam" id="PF17987">
    <property type="entry name" value="PMT2_N"/>
    <property type="match status" value="1"/>
</dbReference>
<feature type="domain" description="Methyltransferase type 11" evidence="8">
    <location>
        <begin position="294"/>
        <end position="391"/>
    </location>
</feature>
<dbReference type="PANTHER" id="PTHR44307">
    <property type="entry name" value="PHOSPHOETHANOLAMINE METHYLTRANSFERASE"/>
    <property type="match status" value="1"/>
</dbReference>
<dbReference type="GO" id="GO:0032259">
    <property type="term" value="P:methylation"/>
    <property type="evidence" value="ECO:0007669"/>
    <property type="project" value="UniProtKB-KW"/>
</dbReference>
<dbReference type="CDD" id="cd02440">
    <property type="entry name" value="AdoMet_MTases"/>
    <property type="match status" value="1"/>
</dbReference>
<comment type="catalytic activity">
    <reaction evidence="7">
        <text>N-methylethanolamine phosphate + S-adenosyl-L-methionine = N,N-dimethylethanolamine phosphate + S-adenosyl-L-homocysteine + H(+)</text>
        <dbReference type="Rhea" id="RHEA:25321"/>
        <dbReference type="ChEBI" id="CHEBI:15378"/>
        <dbReference type="ChEBI" id="CHEBI:57781"/>
        <dbReference type="ChEBI" id="CHEBI:57856"/>
        <dbReference type="ChEBI" id="CHEBI:58641"/>
        <dbReference type="ChEBI" id="CHEBI:59789"/>
        <dbReference type="EC" id="2.1.1.103"/>
    </reaction>
    <physiologicalReaction direction="left-to-right" evidence="7">
        <dbReference type="Rhea" id="RHEA:25322"/>
    </physiologicalReaction>
</comment>
<keyword evidence="3" id="KW-0489">Methyltransferase</keyword>
<comment type="pathway">
    <text evidence="2">Lipid metabolism.</text>
</comment>
<dbReference type="Gene3D" id="3.40.50.150">
    <property type="entry name" value="Vaccinia Virus protein VP39"/>
    <property type="match status" value="1"/>
</dbReference>
<evidence type="ECO:0000256" key="1">
    <source>
        <dbReference type="ARBA" id="ARBA00004969"/>
    </source>
</evidence>
<reference evidence="10" key="1">
    <citation type="submission" date="2020-09" db="EMBL/GenBank/DDBJ databases">
        <authorList>
            <person name="Kikuchi T."/>
        </authorList>
    </citation>
    <scope>NUCLEOTIDE SEQUENCE</scope>
    <source>
        <strain evidence="10">Ka4C1</strain>
    </source>
</reference>
<feature type="domain" description="Phosphoethanolamine N-methyltransferase 2 N-terminal" evidence="9">
    <location>
        <begin position="128"/>
        <end position="220"/>
    </location>
</feature>
<evidence type="ECO:0000256" key="3">
    <source>
        <dbReference type="ARBA" id="ARBA00022603"/>
    </source>
</evidence>
<dbReference type="Proteomes" id="UP000659654">
    <property type="component" value="Unassembled WGS sequence"/>
</dbReference>
<protein>
    <recommendedName>
        <fullName evidence="5">phosphoethanolamine N-methyltransferase</fullName>
        <ecNumber evidence="5">2.1.1.103</ecNumber>
    </recommendedName>
</protein>
<dbReference type="AlphaFoldDB" id="A0A7I8XF53"/>
<keyword evidence="4" id="KW-0808">Transferase</keyword>
<dbReference type="EC" id="2.1.1.103" evidence="5"/>
<accession>A0A7I8XF53</accession>
<sequence length="498" mass="56823">MISSSDYATIPVSSLPQFPEKIGLLTIGVVDEIRAFRTDLSSLYNEWVEPRVSGNGWLKKLSGNGDIILWLSLIKRPTRRRVMAIPAEIINTVTYQLPDLKITNALLISEEDVSIPNIPEEANAQGTTIEALDKVESGSKDIVIINRLSAGEKNQPNLDKIMKNTLRILKNEGVAVAYEDFDEITHSEVASLSTLFDTFENKEGENTSSFKLLAMNQTSEETTEGVYWIMIKHTAIGDENLVFRSFLDRTQYVPQNVEAYEWIFGKEFLSPGGVNMNRRVFSQFDDLEEGKKMLDIGSGLGGSVRQVARDVGLKVTACDISANMMALAILRHRQRPVDGITYMLADVMRYQFKPESFDYVYTKDCIHHIFDLDSLLRKIREILKPGGQLIITMYGRGYGPFTEEFKQFVSSRRYHLNTVEEMEQRAKNAGFSEVEAENITPIFKQCLEKELKRAVDHKDEFLKRFPEDKYNGLVDGWRQKLEFIKADNHNWLKIKCTK</sequence>
<evidence type="ECO:0000256" key="6">
    <source>
        <dbReference type="ARBA" id="ARBA00047619"/>
    </source>
</evidence>
<comment type="catalytic activity">
    <reaction evidence="6">
        <text>N,N-dimethylethanolamine phosphate + S-adenosyl-L-methionine = phosphocholine + S-adenosyl-L-homocysteine + H(+)</text>
        <dbReference type="Rhea" id="RHEA:25325"/>
        <dbReference type="ChEBI" id="CHEBI:15378"/>
        <dbReference type="ChEBI" id="CHEBI:57856"/>
        <dbReference type="ChEBI" id="CHEBI:58641"/>
        <dbReference type="ChEBI" id="CHEBI:59789"/>
        <dbReference type="ChEBI" id="CHEBI:295975"/>
        <dbReference type="EC" id="2.1.1.103"/>
    </reaction>
    <physiologicalReaction direction="left-to-right" evidence="6">
        <dbReference type="Rhea" id="RHEA:25326"/>
    </physiologicalReaction>
</comment>
<name>A0A7I8XF53_BURXY</name>
<dbReference type="GO" id="GO:0000234">
    <property type="term" value="F:phosphoethanolamine N-methyltransferase activity"/>
    <property type="evidence" value="ECO:0007669"/>
    <property type="project" value="UniProtKB-EC"/>
</dbReference>
<dbReference type="Proteomes" id="UP000582659">
    <property type="component" value="Unassembled WGS sequence"/>
</dbReference>
<organism evidence="10 11">
    <name type="scientific">Bursaphelenchus xylophilus</name>
    <name type="common">Pinewood nematode worm</name>
    <name type="synonym">Aphelenchoides xylophilus</name>
    <dbReference type="NCBI Taxonomy" id="6326"/>
    <lineage>
        <taxon>Eukaryota</taxon>
        <taxon>Metazoa</taxon>
        <taxon>Ecdysozoa</taxon>
        <taxon>Nematoda</taxon>
        <taxon>Chromadorea</taxon>
        <taxon>Rhabditida</taxon>
        <taxon>Tylenchina</taxon>
        <taxon>Tylenchomorpha</taxon>
        <taxon>Aphelenchoidea</taxon>
        <taxon>Aphelenchoididae</taxon>
        <taxon>Bursaphelenchus</taxon>
    </lineage>
</organism>
<evidence type="ECO:0000256" key="7">
    <source>
        <dbReference type="ARBA" id="ARBA00047841"/>
    </source>
</evidence>
<comment type="pathway">
    <text evidence="1">Phospholipid metabolism; phosphatidylcholine biosynthesis.</text>
</comment>
<dbReference type="SMR" id="A0A7I8XF53"/>
<dbReference type="OrthoDB" id="8300214at2759"/>
<comment type="caution">
    <text evidence="10">The sequence shown here is derived from an EMBL/GenBank/DDBJ whole genome shotgun (WGS) entry which is preliminary data.</text>
</comment>
<dbReference type="InterPro" id="IPR029063">
    <property type="entry name" value="SAM-dependent_MTases_sf"/>
</dbReference>
<gene>
    <name evidence="10" type="ORF">BXYJ_LOCUS12425</name>
</gene>
<proteinExistence type="predicted"/>